<dbReference type="GO" id="GO:0004879">
    <property type="term" value="F:nuclear receptor activity"/>
    <property type="evidence" value="ECO:0007669"/>
    <property type="project" value="InterPro"/>
</dbReference>
<dbReference type="InterPro" id="IPR003078">
    <property type="entry name" value="Retinoic_acid_rcpt"/>
</dbReference>
<dbReference type="Pfam" id="PF00104">
    <property type="entry name" value="Hormone_recep"/>
    <property type="match status" value="1"/>
</dbReference>
<dbReference type="InterPro" id="IPR000536">
    <property type="entry name" value="Nucl_hrmn_rcpt_lig-bd"/>
</dbReference>
<dbReference type="PROSITE" id="PS51030">
    <property type="entry name" value="NUCLEAR_REC_DBD_2"/>
    <property type="match status" value="1"/>
</dbReference>
<evidence type="ECO:0000256" key="4">
    <source>
        <dbReference type="ARBA" id="ARBA00022833"/>
    </source>
</evidence>
<keyword evidence="7 10" id="KW-0804">Transcription</keyword>
<comment type="subcellular location">
    <subcellularLocation>
        <location evidence="10">Nucleus</location>
    </subcellularLocation>
</comment>
<dbReference type="InterPro" id="IPR001723">
    <property type="entry name" value="Nuclear_hrmn_rcpt"/>
</dbReference>
<dbReference type="PRINTS" id="PR00398">
    <property type="entry name" value="STRDHORMONER"/>
</dbReference>
<dbReference type="CDD" id="cd06964">
    <property type="entry name" value="NR_DBD_RAR"/>
    <property type="match status" value="1"/>
</dbReference>
<dbReference type="GO" id="GO:0005667">
    <property type="term" value="C:transcription regulator complex"/>
    <property type="evidence" value="ECO:0007669"/>
    <property type="project" value="TreeGrafter"/>
</dbReference>
<keyword evidence="15" id="KW-1185">Reference proteome</keyword>
<evidence type="ECO:0000256" key="7">
    <source>
        <dbReference type="ARBA" id="ARBA00023163"/>
    </source>
</evidence>
<comment type="similarity">
    <text evidence="1">Belongs to the nuclear hormone receptor family. NR1 subfamily.</text>
</comment>
<organism evidence="14 15">
    <name type="scientific">Ridgeia piscesae</name>
    <name type="common">Tubeworm</name>
    <dbReference type="NCBI Taxonomy" id="27915"/>
    <lineage>
        <taxon>Eukaryota</taxon>
        <taxon>Metazoa</taxon>
        <taxon>Spiralia</taxon>
        <taxon>Lophotrochozoa</taxon>
        <taxon>Annelida</taxon>
        <taxon>Polychaeta</taxon>
        <taxon>Sedentaria</taxon>
        <taxon>Canalipalpata</taxon>
        <taxon>Sabellida</taxon>
        <taxon>Siboglinidae</taxon>
        <taxon>Ridgeia</taxon>
    </lineage>
</organism>
<dbReference type="GO" id="GO:0005634">
    <property type="term" value="C:nucleus"/>
    <property type="evidence" value="ECO:0007669"/>
    <property type="project" value="UniProtKB-SubCell"/>
</dbReference>
<feature type="compositionally biased region" description="Polar residues" evidence="11">
    <location>
        <begin position="134"/>
        <end position="146"/>
    </location>
</feature>
<feature type="domain" description="NR LBD" evidence="13">
    <location>
        <begin position="336"/>
        <end position="569"/>
    </location>
</feature>
<evidence type="ECO:0000256" key="11">
    <source>
        <dbReference type="SAM" id="MobiDB-lite"/>
    </source>
</evidence>
<comment type="caution">
    <text evidence="14">The sequence shown here is derived from an EMBL/GenBank/DDBJ whole genome shotgun (WGS) entry which is preliminary data.</text>
</comment>
<dbReference type="InterPro" id="IPR035500">
    <property type="entry name" value="NHR-like_dom_sf"/>
</dbReference>
<evidence type="ECO:0000256" key="9">
    <source>
        <dbReference type="ARBA" id="ARBA00023242"/>
    </source>
</evidence>
<dbReference type="InterPro" id="IPR013088">
    <property type="entry name" value="Znf_NHR/GATA"/>
</dbReference>
<evidence type="ECO:0000256" key="6">
    <source>
        <dbReference type="ARBA" id="ARBA00023125"/>
    </source>
</evidence>
<keyword evidence="9 10" id="KW-0539">Nucleus</keyword>
<dbReference type="PANTHER" id="PTHR24085">
    <property type="entry name" value="NUCLEAR HORMONE RECEPTOR"/>
    <property type="match status" value="1"/>
</dbReference>
<name>A0AAD9KHL5_RIDPI</name>
<evidence type="ECO:0000256" key="10">
    <source>
        <dbReference type="RuleBase" id="RU004334"/>
    </source>
</evidence>
<proteinExistence type="inferred from homology"/>
<evidence type="ECO:0000259" key="13">
    <source>
        <dbReference type="PROSITE" id="PS51843"/>
    </source>
</evidence>
<dbReference type="PANTHER" id="PTHR24085:SF9">
    <property type="match status" value="1"/>
</dbReference>
<keyword evidence="4 10" id="KW-0862">Zinc</keyword>
<evidence type="ECO:0000256" key="2">
    <source>
        <dbReference type="ARBA" id="ARBA00022723"/>
    </source>
</evidence>
<reference evidence="14" key="1">
    <citation type="journal article" date="2023" name="Mol. Biol. Evol.">
        <title>Third-Generation Sequencing Reveals the Adaptive Role of the Epigenome in Three Deep-Sea Polychaetes.</title>
        <authorList>
            <person name="Perez M."/>
            <person name="Aroh O."/>
            <person name="Sun Y."/>
            <person name="Lan Y."/>
            <person name="Juniper S.K."/>
            <person name="Young C.R."/>
            <person name="Angers B."/>
            <person name="Qian P.Y."/>
        </authorList>
    </citation>
    <scope>NUCLEOTIDE SEQUENCE</scope>
    <source>
        <strain evidence="14">R07B-5</strain>
    </source>
</reference>
<evidence type="ECO:0000313" key="15">
    <source>
        <dbReference type="Proteomes" id="UP001209878"/>
    </source>
</evidence>
<keyword evidence="8 10" id="KW-0675">Receptor</keyword>
<dbReference type="EMBL" id="JAODUO010001123">
    <property type="protein sequence ID" value="KAK2170940.1"/>
    <property type="molecule type" value="Genomic_DNA"/>
</dbReference>
<dbReference type="Proteomes" id="UP001209878">
    <property type="component" value="Unassembled WGS sequence"/>
</dbReference>
<dbReference type="SUPFAM" id="SSF48508">
    <property type="entry name" value="Nuclear receptor ligand-binding domain"/>
    <property type="match status" value="1"/>
</dbReference>
<dbReference type="InterPro" id="IPR001628">
    <property type="entry name" value="Znf_hrmn_rcpt"/>
</dbReference>
<dbReference type="Pfam" id="PF00105">
    <property type="entry name" value="zf-C4"/>
    <property type="match status" value="1"/>
</dbReference>
<dbReference type="SMART" id="SM00399">
    <property type="entry name" value="ZnF_C4"/>
    <property type="match status" value="1"/>
</dbReference>
<dbReference type="Gene3D" id="3.30.50.10">
    <property type="entry name" value="Erythroid Transcription Factor GATA-1, subunit A"/>
    <property type="match status" value="1"/>
</dbReference>
<keyword evidence="2 10" id="KW-0479">Metal-binding</keyword>
<keyword evidence="3 10" id="KW-0863">Zinc-finger</keyword>
<dbReference type="GO" id="GO:0048384">
    <property type="term" value="P:retinoic acid receptor signaling pathway"/>
    <property type="evidence" value="ECO:0007669"/>
    <property type="project" value="InterPro"/>
</dbReference>
<dbReference type="PRINTS" id="PR01292">
    <property type="entry name" value="RETNOICACIDR"/>
</dbReference>
<dbReference type="PROSITE" id="PS51843">
    <property type="entry name" value="NR_LBD"/>
    <property type="match status" value="1"/>
</dbReference>
<feature type="region of interest" description="Disordered" evidence="11">
    <location>
        <begin position="120"/>
        <end position="146"/>
    </location>
</feature>
<protein>
    <submittedName>
        <fullName evidence="14">Uncharacterized protein</fullName>
    </submittedName>
</protein>
<dbReference type="GO" id="GO:0008270">
    <property type="term" value="F:zinc ion binding"/>
    <property type="evidence" value="ECO:0007669"/>
    <property type="project" value="UniProtKB-KW"/>
</dbReference>
<keyword evidence="5 10" id="KW-0805">Transcription regulation</keyword>
<keyword evidence="6 10" id="KW-0238">DNA-binding</keyword>
<dbReference type="InterPro" id="IPR047159">
    <property type="entry name" value="NR_DBD_RAR"/>
</dbReference>
<gene>
    <name evidence="14" type="ORF">NP493_1124g00027</name>
</gene>
<dbReference type="GO" id="GO:0071376">
    <property type="term" value="P:cellular response to corticotropin-releasing hormone stimulus"/>
    <property type="evidence" value="ECO:0007669"/>
    <property type="project" value="TreeGrafter"/>
</dbReference>
<dbReference type="PRINTS" id="PR00047">
    <property type="entry name" value="STROIDFINGER"/>
</dbReference>
<dbReference type="GO" id="GO:0000978">
    <property type="term" value="F:RNA polymerase II cis-regulatory region sequence-specific DNA binding"/>
    <property type="evidence" value="ECO:0007669"/>
    <property type="project" value="TreeGrafter"/>
</dbReference>
<dbReference type="Gene3D" id="1.10.565.10">
    <property type="entry name" value="Retinoid X Receptor"/>
    <property type="match status" value="1"/>
</dbReference>
<evidence type="ECO:0000256" key="1">
    <source>
        <dbReference type="ARBA" id="ARBA00008092"/>
    </source>
</evidence>
<dbReference type="GO" id="GO:0035259">
    <property type="term" value="F:nuclear glucocorticoid receptor binding"/>
    <property type="evidence" value="ECO:0007669"/>
    <property type="project" value="TreeGrafter"/>
</dbReference>
<evidence type="ECO:0000256" key="5">
    <source>
        <dbReference type="ARBA" id="ARBA00023015"/>
    </source>
</evidence>
<evidence type="ECO:0000256" key="8">
    <source>
        <dbReference type="ARBA" id="ARBA00023170"/>
    </source>
</evidence>
<evidence type="ECO:0000313" key="14">
    <source>
        <dbReference type="EMBL" id="KAK2170940.1"/>
    </source>
</evidence>
<accession>A0AAD9KHL5</accession>
<dbReference type="PROSITE" id="PS00031">
    <property type="entry name" value="NUCLEAR_REC_DBD_1"/>
    <property type="match status" value="1"/>
</dbReference>
<dbReference type="AlphaFoldDB" id="A0AAD9KHL5"/>
<sequence>MSLYDTYRSTEVTCNLPFAESSSSCEVGYVTTWAVSQLARVNSASRVTSGQLRLQPASWVERRGCSTRKEETRMTMNQSQQMEVSVHQDEDTSLLSATLQSTVAVSDNNMGFWHNILKYTPTNGTSKEPKSKETTNGNHHTESTNGATNMDITFEQYSIAMDIKPLPGDSPNGSVKNHLTVIAQDLECQPISVLAVDGEMYPDLSLSYQQSEIQSSTSLENEAGRSGSPPLTPRIYKPCVVCSDKSSGYHYGVSSCEGCKGFFRRSVQKNMQYTCHKDRNCPVNKLTRNRCQYCRLQKCFVQGMSKEAVRNDRNKRRRTKSDSCSSSVAVEELLPEESELIDKVLEAHEKTFSQFTSSDDQFTLSAEELAADNVILWERVSELSTCGITRIVEFSKQVPGFSTLTTSDQITLLKGSCLEILVLRLSSRYSCDDDTLTFSSGLTLTRHQFEVGGFGTLTDTIFQFAGSLHQLDVDTTEYALLSAISLISGDRSGLEQPTVVETLQEPLLEALKHYVRQRRMGSPHVFAKLLMKLTDLRSISIKGAERVLHLKHDMSAELPPLIVEMFDRAENVCIP</sequence>
<dbReference type="SUPFAM" id="SSF57716">
    <property type="entry name" value="Glucocorticoid receptor-like (DNA-binding domain)"/>
    <property type="match status" value="1"/>
</dbReference>
<dbReference type="FunFam" id="3.30.50.10:FF:000044">
    <property type="entry name" value="retinoic acid receptor beta isoform X4"/>
    <property type="match status" value="1"/>
</dbReference>
<feature type="domain" description="Nuclear receptor" evidence="12">
    <location>
        <begin position="236"/>
        <end position="311"/>
    </location>
</feature>
<evidence type="ECO:0000256" key="3">
    <source>
        <dbReference type="ARBA" id="ARBA00022771"/>
    </source>
</evidence>
<evidence type="ECO:0000259" key="12">
    <source>
        <dbReference type="PROSITE" id="PS51030"/>
    </source>
</evidence>
<dbReference type="SMART" id="SM00430">
    <property type="entry name" value="HOLI"/>
    <property type="match status" value="1"/>
</dbReference>